<reference evidence="1 2" key="1">
    <citation type="submission" date="2017-11" db="EMBL/GenBank/DDBJ databases">
        <title>Complete genome of Rhizobium leguminosarum Norway, an ineffective micro-symbiont.</title>
        <authorList>
            <person name="Hoffrichter A."/>
            <person name="Liang J."/>
            <person name="Brachmann A."/>
            <person name="Marin M."/>
        </authorList>
    </citation>
    <scope>NUCLEOTIDE SEQUENCE [LARGE SCALE GENOMIC DNA]</scope>
    <source>
        <strain evidence="1 2">Norway</strain>
        <plasmid evidence="2">Plasmid prln3</plasmid>
    </source>
</reference>
<keyword evidence="1" id="KW-0614">Plasmid</keyword>
<evidence type="ECO:0000313" key="1">
    <source>
        <dbReference type="EMBL" id="AUW47481.1"/>
    </source>
</evidence>
<organism evidence="1 2">
    <name type="scientific">Rhizobium leguminosarum</name>
    <dbReference type="NCBI Taxonomy" id="384"/>
    <lineage>
        <taxon>Bacteria</taxon>
        <taxon>Pseudomonadati</taxon>
        <taxon>Pseudomonadota</taxon>
        <taxon>Alphaproteobacteria</taxon>
        <taxon>Hyphomicrobiales</taxon>
        <taxon>Rhizobiaceae</taxon>
        <taxon>Rhizobium/Agrobacterium group</taxon>
        <taxon>Rhizobium</taxon>
    </lineage>
</organism>
<evidence type="ECO:0000313" key="2">
    <source>
        <dbReference type="Proteomes" id="UP000238523"/>
    </source>
</evidence>
<accession>A0A2K9ZHF9</accession>
<sequence>MRTGGTIVWDQAFLVATGRGLTCNVHFWRTVAASIILRSANVAYYIGQGASGTPLRISPDKSR</sequence>
<protein>
    <submittedName>
        <fullName evidence="1">Uncharacterized protein</fullName>
    </submittedName>
</protein>
<proteinExistence type="predicted"/>
<gene>
    <name evidence="1" type="ORF">CUJ84_pRLN3000358</name>
</gene>
<dbReference type="AlphaFoldDB" id="A0A2K9ZHF9"/>
<dbReference type="EMBL" id="CP025015">
    <property type="protein sequence ID" value="AUW47481.1"/>
    <property type="molecule type" value="Genomic_DNA"/>
</dbReference>
<geneLocation type="plasmid" evidence="2">
    <name>prln3</name>
</geneLocation>
<name>A0A2K9ZHF9_RHILE</name>
<dbReference type="Proteomes" id="UP000238523">
    <property type="component" value="Plasmid pRLN3"/>
</dbReference>